<evidence type="ECO:0000256" key="7">
    <source>
        <dbReference type="ARBA" id="ARBA00022967"/>
    </source>
</evidence>
<gene>
    <name evidence="11" type="ORF">G7071_08825</name>
</gene>
<protein>
    <submittedName>
        <fullName evidence="11">ABC transporter ATP-binding protein</fullName>
    </submittedName>
</protein>
<feature type="domain" description="ABC transporter" evidence="10">
    <location>
        <begin position="268"/>
        <end position="511"/>
    </location>
</feature>
<dbReference type="SUPFAM" id="SSF52540">
    <property type="entry name" value="P-loop containing nucleoside triphosphate hydrolases"/>
    <property type="match status" value="2"/>
</dbReference>
<dbReference type="EMBL" id="CP049866">
    <property type="protein sequence ID" value="QIK75525.1"/>
    <property type="molecule type" value="Genomic_DNA"/>
</dbReference>
<evidence type="ECO:0000256" key="3">
    <source>
        <dbReference type="ARBA" id="ARBA00022475"/>
    </source>
</evidence>
<dbReference type="PANTHER" id="PTHR43790:SF9">
    <property type="entry name" value="GALACTOFURANOSE TRANSPORTER ATP-BINDING PROTEIN YTFR"/>
    <property type="match status" value="1"/>
</dbReference>
<evidence type="ECO:0000256" key="6">
    <source>
        <dbReference type="ARBA" id="ARBA00022840"/>
    </source>
</evidence>
<dbReference type="CDD" id="cd03216">
    <property type="entry name" value="ABC_Carb_Monos_I"/>
    <property type="match status" value="1"/>
</dbReference>
<keyword evidence="5" id="KW-0547">Nucleotide-binding</keyword>
<keyword evidence="8" id="KW-0472">Membrane</keyword>
<feature type="domain" description="ABC transporter" evidence="10">
    <location>
        <begin position="19"/>
        <end position="251"/>
    </location>
</feature>
<organism evidence="11 12">
    <name type="scientific">Nocardioides piscis</name>
    <dbReference type="NCBI Taxonomy" id="2714938"/>
    <lineage>
        <taxon>Bacteria</taxon>
        <taxon>Bacillati</taxon>
        <taxon>Actinomycetota</taxon>
        <taxon>Actinomycetes</taxon>
        <taxon>Propionibacteriales</taxon>
        <taxon>Nocardioidaceae</taxon>
        <taxon>Nocardioides</taxon>
    </lineage>
</organism>
<evidence type="ECO:0000313" key="12">
    <source>
        <dbReference type="Proteomes" id="UP000502035"/>
    </source>
</evidence>
<dbReference type="RefSeq" id="WP_166317521.1">
    <property type="nucleotide sequence ID" value="NZ_CP049866.1"/>
</dbReference>
<dbReference type="GO" id="GO:0005524">
    <property type="term" value="F:ATP binding"/>
    <property type="evidence" value="ECO:0007669"/>
    <property type="project" value="UniProtKB-KW"/>
</dbReference>
<dbReference type="PANTHER" id="PTHR43790">
    <property type="entry name" value="CARBOHYDRATE TRANSPORT ATP-BINDING PROTEIN MG119-RELATED"/>
    <property type="match status" value="1"/>
</dbReference>
<keyword evidence="2" id="KW-0813">Transport</keyword>
<dbReference type="InterPro" id="IPR017871">
    <property type="entry name" value="ABC_transporter-like_CS"/>
</dbReference>
<proteinExistence type="predicted"/>
<keyword evidence="4" id="KW-0677">Repeat</keyword>
<dbReference type="KEGG" id="npi:G7071_08825"/>
<evidence type="ECO:0000256" key="4">
    <source>
        <dbReference type="ARBA" id="ARBA00022737"/>
    </source>
</evidence>
<dbReference type="SMART" id="SM00382">
    <property type="entry name" value="AAA"/>
    <property type="match status" value="1"/>
</dbReference>
<dbReference type="InterPro" id="IPR003439">
    <property type="entry name" value="ABC_transporter-like_ATP-bd"/>
</dbReference>
<dbReference type="InterPro" id="IPR027417">
    <property type="entry name" value="P-loop_NTPase"/>
</dbReference>
<reference evidence="11 12" key="1">
    <citation type="submission" date="2020-03" db="EMBL/GenBank/DDBJ databases">
        <title>Nocardioides sp. nov., isolated from fish.</title>
        <authorList>
            <person name="Hyun D.-W."/>
            <person name="Bae J.-W."/>
        </authorList>
    </citation>
    <scope>NUCLEOTIDE SEQUENCE [LARGE SCALE GENOMIC DNA]</scope>
    <source>
        <strain evidence="11 12">HDW12A</strain>
    </source>
</reference>
<keyword evidence="3" id="KW-1003">Cell membrane</keyword>
<sequence>MTATAAAPGGAGAGADASISVQGITKRFPGVVANHDVDITIRSGTVHALIGENGAGKSTLMKILYGVQKPDEGTITVAGKQVSFSSPTDAIKAGIGMVFQHFMLADNLTVLENVVLGAEKRFGIGDKARAEIRRISGAYGFDLDPDELVERLGVGQRQRVEILKVLFRGARIIILDEPTAVLVPQEVSALFANLRELRASGHTILFISHKLDEVLAISDDITVMRRGTTVGEADPKTVTKHELAELMVGSELPSPETEESTVTDEVLLELSGVDLVDDRGRHLLHDIDLTIHRGEVLGIAGVEGNGQAELVETVMGMRRGSGTIRVAGNDIGRSNTRERRELGIGFIPEDRHRHGLLLDAPVWENRILGHQTREPNVNGPLINRRDARKDTQRIVDDYDVRTPSIDTPARALSGGNQQKLIVGREMSGDPVLLIAAHPTRGVDVGAQAAIWDHIKEARRRGLAVLLISADLDELIGLSDRIEVILRGRLVGEFDPRNVTPQDLGSAMIGGHDAGPAAPEDPEGAAR</sequence>
<name>A0A6G7YFE3_9ACTN</name>
<accession>A0A6G7YFE3</accession>
<dbReference type="GO" id="GO:0005886">
    <property type="term" value="C:plasma membrane"/>
    <property type="evidence" value="ECO:0007669"/>
    <property type="project" value="UniProtKB-SubCell"/>
</dbReference>
<dbReference type="FunFam" id="3.40.50.300:FF:000127">
    <property type="entry name" value="Ribose import ATP-binding protein RbsA"/>
    <property type="match status" value="1"/>
</dbReference>
<evidence type="ECO:0000256" key="5">
    <source>
        <dbReference type="ARBA" id="ARBA00022741"/>
    </source>
</evidence>
<evidence type="ECO:0000313" key="11">
    <source>
        <dbReference type="EMBL" id="QIK75525.1"/>
    </source>
</evidence>
<dbReference type="AlphaFoldDB" id="A0A6G7YFE3"/>
<evidence type="ECO:0000256" key="2">
    <source>
        <dbReference type="ARBA" id="ARBA00022448"/>
    </source>
</evidence>
<dbReference type="InterPro" id="IPR050107">
    <property type="entry name" value="ABC_carbohydrate_import_ATPase"/>
</dbReference>
<dbReference type="Gene3D" id="3.40.50.300">
    <property type="entry name" value="P-loop containing nucleotide triphosphate hydrolases"/>
    <property type="match status" value="2"/>
</dbReference>
<evidence type="ECO:0000256" key="9">
    <source>
        <dbReference type="SAM" id="MobiDB-lite"/>
    </source>
</evidence>
<evidence type="ECO:0000256" key="1">
    <source>
        <dbReference type="ARBA" id="ARBA00004202"/>
    </source>
</evidence>
<dbReference type="InterPro" id="IPR003593">
    <property type="entry name" value="AAA+_ATPase"/>
</dbReference>
<dbReference type="Proteomes" id="UP000502035">
    <property type="component" value="Chromosome"/>
</dbReference>
<keyword evidence="6 11" id="KW-0067">ATP-binding</keyword>
<keyword evidence="12" id="KW-1185">Reference proteome</keyword>
<dbReference type="CDD" id="cd03215">
    <property type="entry name" value="ABC_Carb_Monos_II"/>
    <property type="match status" value="1"/>
</dbReference>
<dbReference type="GO" id="GO:0016887">
    <property type="term" value="F:ATP hydrolysis activity"/>
    <property type="evidence" value="ECO:0007669"/>
    <property type="project" value="InterPro"/>
</dbReference>
<keyword evidence="7" id="KW-1278">Translocase</keyword>
<comment type="subcellular location">
    <subcellularLocation>
        <location evidence="1">Cell membrane</location>
        <topology evidence="1">Peripheral membrane protein</topology>
    </subcellularLocation>
</comment>
<dbReference type="Pfam" id="PF00005">
    <property type="entry name" value="ABC_tran"/>
    <property type="match status" value="2"/>
</dbReference>
<dbReference type="PROSITE" id="PS00211">
    <property type="entry name" value="ABC_TRANSPORTER_1"/>
    <property type="match status" value="1"/>
</dbReference>
<evidence type="ECO:0000259" key="10">
    <source>
        <dbReference type="PROSITE" id="PS50893"/>
    </source>
</evidence>
<feature type="region of interest" description="Disordered" evidence="9">
    <location>
        <begin position="507"/>
        <end position="526"/>
    </location>
</feature>
<evidence type="ECO:0000256" key="8">
    <source>
        <dbReference type="ARBA" id="ARBA00023136"/>
    </source>
</evidence>
<dbReference type="PROSITE" id="PS50893">
    <property type="entry name" value="ABC_TRANSPORTER_2"/>
    <property type="match status" value="2"/>
</dbReference>